<protein>
    <submittedName>
        <fullName evidence="3">T9SS type A sorting domain-containing protein</fullName>
    </submittedName>
</protein>
<evidence type="ECO:0000313" key="3">
    <source>
        <dbReference type="EMBL" id="NEN24295.1"/>
    </source>
</evidence>
<dbReference type="Proteomes" id="UP000486602">
    <property type="component" value="Unassembled WGS sequence"/>
</dbReference>
<dbReference type="Pfam" id="PF18962">
    <property type="entry name" value="Por_Secre_tail"/>
    <property type="match status" value="1"/>
</dbReference>
<dbReference type="NCBIfam" id="TIGR04183">
    <property type="entry name" value="Por_Secre_tail"/>
    <property type="match status" value="1"/>
</dbReference>
<keyword evidence="1" id="KW-0732">Signal</keyword>
<dbReference type="RefSeq" id="WP_163285688.1">
    <property type="nucleotide sequence ID" value="NZ_JAAGVY010000023.1"/>
</dbReference>
<feature type="domain" description="Secretion system C-terminal sorting" evidence="2">
    <location>
        <begin position="463"/>
        <end position="525"/>
    </location>
</feature>
<accession>A0A7K3WUF5</accession>
<dbReference type="InterPro" id="IPR026444">
    <property type="entry name" value="Secre_tail"/>
</dbReference>
<organism evidence="3 4">
    <name type="scientific">Cryomorpha ignava</name>
    <dbReference type="NCBI Taxonomy" id="101383"/>
    <lineage>
        <taxon>Bacteria</taxon>
        <taxon>Pseudomonadati</taxon>
        <taxon>Bacteroidota</taxon>
        <taxon>Flavobacteriia</taxon>
        <taxon>Flavobacteriales</taxon>
        <taxon>Cryomorphaceae</taxon>
        <taxon>Cryomorpha</taxon>
    </lineage>
</organism>
<keyword evidence="4" id="KW-1185">Reference proteome</keyword>
<proteinExistence type="predicted"/>
<dbReference type="AlphaFoldDB" id="A0A7K3WUF5"/>
<evidence type="ECO:0000256" key="1">
    <source>
        <dbReference type="ARBA" id="ARBA00022729"/>
    </source>
</evidence>
<dbReference type="SUPFAM" id="SSF101898">
    <property type="entry name" value="NHL repeat"/>
    <property type="match status" value="1"/>
</dbReference>
<gene>
    <name evidence="3" type="ORF">G3O08_12350</name>
</gene>
<dbReference type="EMBL" id="JAAGVY010000023">
    <property type="protein sequence ID" value="NEN24295.1"/>
    <property type="molecule type" value="Genomic_DNA"/>
</dbReference>
<evidence type="ECO:0000259" key="2">
    <source>
        <dbReference type="Pfam" id="PF18962"/>
    </source>
</evidence>
<sequence>MRKPISYLALLFAYFFTLNLGLAQSQIFQYDWVLASPYPQAGNPFLGTDAFAVSATGDQFTALTSEGFIDTGAGNMGSIDLTRYDSEGNLIWSINLNDTLFINQIVATTSGGCILFGSFNGNLILGNFMLPVAETAAQSVLIRVSEAGAIEDVIPASSTVGDQNPAAICLKGDLLYAMLNGNGFVDYSYIEIYNSTTFEHLETISQNSVFTNDLDVDALSNIYLTGSCLSQDGTSDFNGTTVEGAGDYNKFLVKYNSSHEFEWIRIFDDVTCPEPSVRVSPDGNSIYFSDELYDGVMMGDIALEGPNWVYDFYIAKYNPQGELHWAKEVPNFAVGDANPGKGEFLVAENDGLAITGFFRNYLTWNQDTLLADPGSQSSLFVLKLDVLGDAQWYKGVQTQSGTTSGLSMSRAGNSYYVNGFMLGNCTFSEEYSFTGDFYQTFTAKLSETATDISKISKESELQLYPNPSSDFLQINHASTLSGKSFSIYSVSGKRLIQGVLSNSIQSVDLRSFPAGVYILSISGDVSMMARFVKM</sequence>
<reference evidence="3 4" key="1">
    <citation type="submission" date="2020-02" db="EMBL/GenBank/DDBJ databases">
        <title>Out from the shadows clarifying the taxonomy of the family Cryomorphaceae and related taxa by utilizing the GTDB taxonomic framework.</title>
        <authorList>
            <person name="Bowman J.P."/>
        </authorList>
    </citation>
    <scope>NUCLEOTIDE SEQUENCE [LARGE SCALE GENOMIC DNA]</scope>
    <source>
        <strain evidence="3 4">QSSC 1-22</strain>
    </source>
</reference>
<comment type="caution">
    <text evidence="3">The sequence shown here is derived from an EMBL/GenBank/DDBJ whole genome shotgun (WGS) entry which is preliminary data.</text>
</comment>
<name>A0A7K3WUF5_9FLAO</name>
<evidence type="ECO:0000313" key="4">
    <source>
        <dbReference type="Proteomes" id="UP000486602"/>
    </source>
</evidence>